<name>A7TLH3_VANPO</name>
<feature type="region of interest" description="Disordered" evidence="1">
    <location>
        <begin position="171"/>
        <end position="213"/>
    </location>
</feature>
<proteinExistence type="predicted"/>
<dbReference type="EMBL" id="DS480415">
    <property type="protein sequence ID" value="EDO16859.1"/>
    <property type="molecule type" value="Genomic_DNA"/>
</dbReference>
<feature type="compositionally biased region" description="Polar residues" evidence="1">
    <location>
        <begin position="171"/>
        <end position="204"/>
    </location>
</feature>
<feature type="compositionally biased region" description="Basic and acidic residues" evidence="1">
    <location>
        <begin position="51"/>
        <end position="60"/>
    </location>
</feature>
<dbReference type="PhylomeDB" id="A7TLH3"/>
<dbReference type="InParanoid" id="A7TLH3"/>
<feature type="compositionally biased region" description="Basic and acidic residues" evidence="1">
    <location>
        <begin position="106"/>
        <end position="119"/>
    </location>
</feature>
<keyword evidence="3" id="KW-1185">Reference proteome</keyword>
<evidence type="ECO:0000256" key="1">
    <source>
        <dbReference type="SAM" id="MobiDB-lite"/>
    </source>
</evidence>
<dbReference type="FunCoup" id="A7TLH3">
    <property type="interactions" value="95"/>
</dbReference>
<dbReference type="KEGG" id="vpo:Kpol_1024p12"/>
<accession>A7TLH3</accession>
<feature type="region of interest" description="Disordered" evidence="1">
    <location>
        <begin position="17"/>
        <end position="122"/>
    </location>
</feature>
<feature type="compositionally biased region" description="Polar residues" evidence="1">
    <location>
        <begin position="34"/>
        <end position="50"/>
    </location>
</feature>
<sequence>MPNNETLLRVKKANERYAKSQDFLNLDEPPTPQETPNISEINLPQTSNHGNGDDKKRETEGGPLFHQRRRSTNYMDALNLRRSSNTSNDEDSAEKEAATTVQNGDVGEKDLKDSDKPENESQECILSHMNLQQTKHHFQNFQMNSAQDGYNDCRGIDMGDYIKSQNTHNHNYTTMTPKDSKMPSASSSTTQKDSMPCQFDTSQLTEEEKQDLNRLRQRQRSFDYEDFKKHIYERLNMFKE</sequence>
<evidence type="ECO:0000313" key="2">
    <source>
        <dbReference type="EMBL" id="EDO16859.1"/>
    </source>
</evidence>
<organism evidence="3">
    <name type="scientific">Vanderwaltozyma polyspora (strain ATCC 22028 / DSM 70294 / BCRC 21397 / CBS 2163 / NBRC 10782 / NRRL Y-8283 / UCD 57-17)</name>
    <name type="common">Kluyveromyces polysporus</name>
    <dbReference type="NCBI Taxonomy" id="436907"/>
    <lineage>
        <taxon>Eukaryota</taxon>
        <taxon>Fungi</taxon>
        <taxon>Dikarya</taxon>
        <taxon>Ascomycota</taxon>
        <taxon>Saccharomycotina</taxon>
        <taxon>Saccharomycetes</taxon>
        <taxon>Saccharomycetales</taxon>
        <taxon>Saccharomycetaceae</taxon>
        <taxon>Vanderwaltozyma</taxon>
    </lineage>
</organism>
<evidence type="ECO:0000313" key="3">
    <source>
        <dbReference type="Proteomes" id="UP000000267"/>
    </source>
</evidence>
<gene>
    <name evidence="2" type="ORF">Kpol_1024p12</name>
</gene>
<reference evidence="2 3" key="1">
    <citation type="journal article" date="2007" name="Proc. Natl. Acad. Sci. U.S.A.">
        <title>Independent sorting-out of thousands of duplicated gene pairs in two yeast species descended from a whole-genome duplication.</title>
        <authorList>
            <person name="Scannell D.R."/>
            <person name="Frank A.C."/>
            <person name="Conant G.C."/>
            <person name="Byrne K.P."/>
            <person name="Woolfit M."/>
            <person name="Wolfe K.H."/>
        </authorList>
    </citation>
    <scope>NUCLEOTIDE SEQUENCE [LARGE SCALE GENOMIC DNA]</scope>
    <source>
        <strain evidence="3">ATCC 22028 / DSM 70294 / BCRC 21397 / CBS 2163 / NBRC 10782 / NRRL Y-8283 / UCD 57-17</strain>
    </source>
</reference>
<dbReference type="HOGENOM" id="CLU_1397327_0_0_1"/>
<dbReference type="Proteomes" id="UP000000267">
    <property type="component" value="Unassembled WGS sequence"/>
</dbReference>
<dbReference type="AlphaFoldDB" id="A7TLH3"/>
<dbReference type="RefSeq" id="XP_001644717.1">
    <property type="nucleotide sequence ID" value="XM_001644667.1"/>
</dbReference>
<dbReference type="OMA" id="ICERVDM"/>
<dbReference type="OrthoDB" id="4058540at2759"/>
<dbReference type="eggNOG" id="ENOG502SDB0">
    <property type="taxonomic scope" value="Eukaryota"/>
</dbReference>
<protein>
    <submittedName>
        <fullName evidence="2">Uncharacterized protein</fullName>
    </submittedName>
</protein>
<dbReference type="GeneID" id="5545042"/>